<dbReference type="Pfam" id="PF00702">
    <property type="entry name" value="Hydrolase"/>
    <property type="match status" value="1"/>
</dbReference>
<keyword evidence="1" id="KW-0378">Hydrolase</keyword>
<dbReference type="InterPro" id="IPR006439">
    <property type="entry name" value="HAD-SF_hydro_IA"/>
</dbReference>
<dbReference type="Gene3D" id="3.40.50.1000">
    <property type="entry name" value="HAD superfamily/HAD-like"/>
    <property type="match status" value="1"/>
</dbReference>
<sequence length="197" mass="22103">MRNVVFDIGWVFVHLDSERFLQFLRAHGADARDLNSVLNRVALHEHECGRLSGRELLERFAQLAPQPMDLAAAHASWVDMFELQPAMVALAHELSERYRVYLLSNIGDLHWAYLSHEYGLHRIGHGALPSFLAGVMKPEAGIYAEAERRFALEPAETVFIDDRAENVQAARGRGWQAIEHTGYTTTVGALRVLGVAC</sequence>
<organism evidence="1">
    <name type="scientific">mine drainage metagenome</name>
    <dbReference type="NCBI Taxonomy" id="410659"/>
    <lineage>
        <taxon>unclassified sequences</taxon>
        <taxon>metagenomes</taxon>
        <taxon>ecological metagenomes</taxon>
    </lineage>
</organism>
<dbReference type="SUPFAM" id="SSF56784">
    <property type="entry name" value="HAD-like"/>
    <property type="match status" value="1"/>
</dbReference>
<dbReference type="PANTHER" id="PTHR43611">
    <property type="entry name" value="ALPHA-D-GLUCOSE 1-PHOSPHATE PHOSPHATASE"/>
    <property type="match status" value="1"/>
</dbReference>
<dbReference type="CDD" id="cd02603">
    <property type="entry name" value="HAD_sEH-N_like"/>
    <property type="match status" value="1"/>
</dbReference>
<gene>
    <name evidence="1" type="ORF">B1A_21231</name>
</gene>
<proteinExistence type="predicted"/>
<dbReference type="EMBL" id="AUZX01015693">
    <property type="protein sequence ID" value="EQD28286.1"/>
    <property type="molecule type" value="Genomic_DNA"/>
</dbReference>
<dbReference type="NCBIfam" id="TIGR01509">
    <property type="entry name" value="HAD-SF-IA-v3"/>
    <property type="match status" value="1"/>
</dbReference>
<name>T0XZK7_9ZZZZ</name>
<comment type="caution">
    <text evidence="1">The sequence shown here is derived from an EMBL/GenBank/DDBJ whole genome shotgun (WGS) entry which is preliminary data.</text>
</comment>
<dbReference type="Gene3D" id="1.10.150.240">
    <property type="entry name" value="Putative phosphatase, domain 2"/>
    <property type="match status" value="1"/>
</dbReference>
<accession>T0XZK7</accession>
<dbReference type="GO" id="GO:0016787">
    <property type="term" value="F:hydrolase activity"/>
    <property type="evidence" value="ECO:0007669"/>
    <property type="project" value="UniProtKB-KW"/>
</dbReference>
<reference evidence="1" key="1">
    <citation type="submission" date="2013-08" db="EMBL/GenBank/DDBJ databases">
        <authorList>
            <person name="Mendez C."/>
            <person name="Richter M."/>
            <person name="Ferrer M."/>
            <person name="Sanchez J."/>
        </authorList>
    </citation>
    <scope>NUCLEOTIDE SEQUENCE</scope>
</reference>
<protein>
    <submittedName>
        <fullName evidence="1">Haloacid dehalogenase-type hydrolase</fullName>
    </submittedName>
</protein>
<reference evidence="1" key="2">
    <citation type="journal article" date="2014" name="ISME J.">
        <title>Microbial stratification in low pH oxic and suboxic macroscopic growths along an acid mine drainage.</title>
        <authorList>
            <person name="Mendez-Garcia C."/>
            <person name="Mesa V."/>
            <person name="Sprenger R.R."/>
            <person name="Richter M."/>
            <person name="Diez M.S."/>
            <person name="Solano J."/>
            <person name="Bargiela R."/>
            <person name="Golyshina O.V."/>
            <person name="Manteca A."/>
            <person name="Ramos J.L."/>
            <person name="Gallego J.R."/>
            <person name="Llorente I."/>
            <person name="Martins Dos Santos V.A."/>
            <person name="Jensen O.N."/>
            <person name="Pelaez A.I."/>
            <person name="Sanchez J."/>
            <person name="Ferrer M."/>
        </authorList>
    </citation>
    <scope>NUCLEOTIDE SEQUENCE</scope>
</reference>
<dbReference type="SFLD" id="SFLDG01129">
    <property type="entry name" value="C1.5:_HAD__Beta-PGM__Phosphata"/>
    <property type="match status" value="1"/>
</dbReference>
<dbReference type="SFLD" id="SFLDS00003">
    <property type="entry name" value="Haloacid_Dehalogenase"/>
    <property type="match status" value="1"/>
</dbReference>
<dbReference type="AlphaFoldDB" id="T0XZK7"/>
<dbReference type="InterPro" id="IPR023198">
    <property type="entry name" value="PGP-like_dom2"/>
</dbReference>
<dbReference type="InterPro" id="IPR036412">
    <property type="entry name" value="HAD-like_sf"/>
</dbReference>
<dbReference type="PANTHER" id="PTHR43611:SF3">
    <property type="entry name" value="FLAVIN MONONUCLEOTIDE HYDROLASE 1, CHLOROPLATIC"/>
    <property type="match status" value="1"/>
</dbReference>
<dbReference type="InterPro" id="IPR023214">
    <property type="entry name" value="HAD_sf"/>
</dbReference>
<evidence type="ECO:0000313" key="1">
    <source>
        <dbReference type="EMBL" id="EQD28286.1"/>
    </source>
</evidence>